<dbReference type="Proteomes" id="UP001595814">
    <property type="component" value="Unassembled WGS sequence"/>
</dbReference>
<dbReference type="Pfam" id="PF21347">
    <property type="entry name" value="DUF3108_like"/>
    <property type="match status" value="1"/>
</dbReference>
<reference evidence="3" key="1">
    <citation type="journal article" date="2019" name="Int. J. Syst. Evol. Microbiol.">
        <title>The Global Catalogue of Microorganisms (GCM) 10K type strain sequencing project: providing services to taxonomists for standard genome sequencing and annotation.</title>
        <authorList>
            <consortium name="The Broad Institute Genomics Platform"/>
            <consortium name="The Broad Institute Genome Sequencing Center for Infectious Disease"/>
            <person name="Wu L."/>
            <person name="Ma J."/>
        </authorList>
    </citation>
    <scope>NUCLEOTIDE SEQUENCE [LARGE SCALE GENOMIC DNA]</scope>
    <source>
        <strain evidence="3">CECT 7477</strain>
    </source>
</reference>
<comment type="caution">
    <text evidence="2">The sequence shown here is derived from an EMBL/GenBank/DDBJ whole genome shotgun (WGS) entry which is preliminary data.</text>
</comment>
<keyword evidence="3" id="KW-1185">Reference proteome</keyword>
<accession>A0ABV8JRX5</accession>
<name>A0ABV8JRX5_9FLAO</name>
<proteinExistence type="predicted"/>
<evidence type="ECO:0000259" key="1">
    <source>
        <dbReference type="Pfam" id="PF21347"/>
    </source>
</evidence>
<organism evidence="2 3">
    <name type="scientific">Euzebyella saccharophila</name>
    <dbReference type="NCBI Taxonomy" id="679664"/>
    <lineage>
        <taxon>Bacteria</taxon>
        <taxon>Pseudomonadati</taxon>
        <taxon>Bacteroidota</taxon>
        <taxon>Flavobacteriia</taxon>
        <taxon>Flavobacteriales</taxon>
        <taxon>Flavobacteriaceae</taxon>
        <taxon>Euzebyella</taxon>
    </lineage>
</organism>
<dbReference type="Gene3D" id="2.40.360.20">
    <property type="match status" value="1"/>
</dbReference>
<dbReference type="RefSeq" id="WP_192463243.1">
    <property type="nucleotide sequence ID" value="NZ_JACYFJ010000006.1"/>
</dbReference>
<feature type="domain" description="DUF3108" evidence="1">
    <location>
        <begin position="31"/>
        <end position="227"/>
    </location>
</feature>
<protein>
    <recommendedName>
        <fullName evidence="1">DUF3108 domain-containing protein</fullName>
    </recommendedName>
</protein>
<evidence type="ECO:0000313" key="2">
    <source>
        <dbReference type="EMBL" id="MFC4097648.1"/>
    </source>
</evidence>
<dbReference type="InterPro" id="IPR049279">
    <property type="entry name" value="DUF3108-like"/>
</dbReference>
<dbReference type="EMBL" id="JBHSAW010000024">
    <property type="protein sequence ID" value="MFC4097648.1"/>
    <property type="molecule type" value="Genomic_DNA"/>
</dbReference>
<evidence type="ECO:0000313" key="3">
    <source>
        <dbReference type="Proteomes" id="UP001595814"/>
    </source>
</evidence>
<gene>
    <name evidence="2" type="ORF">ACFOUT_17315</name>
</gene>
<sequence>MKKTILGFIALIITTGQIIAQDSCSKFYPLTEGSSFEYTSYNKKGKEDGVINYTISEVRSEGAATAATFDMKYTDKKGKEVFATDYSFTCENGLVKIDYESLFPSQMMQQYSEMGLEMDISGTDIELPNDLEVGQELSDANVSMAMNMSGIKMNVSVDQTDRKVEKKETITTPAGSFECYLLTENSTAKTMGATIETKSKLWLAEGIGMIKQETYKSNGNLMSSTELTKFTK</sequence>